<evidence type="ECO:0000256" key="1">
    <source>
        <dbReference type="SAM" id="MobiDB-lite"/>
    </source>
</evidence>
<dbReference type="Proteomes" id="UP000596742">
    <property type="component" value="Unassembled WGS sequence"/>
</dbReference>
<feature type="compositionally biased region" description="Polar residues" evidence="1">
    <location>
        <begin position="173"/>
        <end position="185"/>
    </location>
</feature>
<feature type="compositionally biased region" description="Basic and acidic residues" evidence="1">
    <location>
        <begin position="189"/>
        <end position="220"/>
    </location>
</feature>
<evidence type="ECO:0000313" key="2">
    <source>
        <dbReference type="EMBL" id="VDI41606.1"/>
    </source>
</evidence>
<evidence type="ECO:0008006" key="4">
    <source>
        <dbReference type="Google" id="ProtNLM"/>
    </source>
</evidence>
<reference evidence="2" key="1">
    <citation type="submission" date="2018-11" db="EMBL/GenBank/DDBJ databases">
        <authorList>
            <person name="Alioto T."/>
            <person name="Alioto T."/>
        </authorList>
    </citation>
    <scope>NUCLEOTIDE SEQUENCE</scope>
</reference>
<evidence type="ECO:0000313" key="3">
    <source>
        <dbReference type="Proteomes" id="UP000596742"/>
    </source>
</evidence>
<dbReference type="Gene3D" id="3.30.70.1820">
    <property type="entry name" value="L1 transposable element, RRM domain"/>
    <property type="match status" value="1"/>
</dbReference>
<protein>
    <recommendedName>
        <fullName evidence="4">RRM domain-containing protein</fullName>
    </recommendedName>
</protein>
<dbReference type="OrthoDB" id="6629108at2759"/>
<dbReference type="EMBL" id="UYJE01005913">
    <property type="protein sequence ID" value="VDI41606.1"/>
    <property type="molecule type" value="Genomic_DNA"/>
</dbReference>
<name>A0A8B6F1G2_MYTGA</name>
<feature type="region of interest" description="Disordered" evidence="1">
    <location>
        <begin position="170"/>
        <end position="231"/>
    </location>
</feature>
<dbReference type="AlphaFoldDB" id="A0A8B6F1G2"/>
<gene>
    <name evidence="2" type="ORF">MGAL_10B046662</name>
</gene>
<proteinExistence type="predicted"/>
<feature type="compositionally biased region" description="Low complexity" evidence="1">
    <location>
        <begin position="221"/>
        <end position="231"/>
    </location>
</feature>
<accession>A0A8B6F1G2</accession>
<comment type="caution">
    <text evidence="2">The sequence shown here is derived from an EMBL/GenBank/DDBJ whole genome shotgun (WGS) entry which is preliminary data.</text>
</comment>
<sequence length="231" mass="27593">MSKFKKEVKKDIECVQKELSSMRKSYAEVPKQPNERLNIDDQRNNYNIIIRNLPESDNENVMNKVNGLLKDGLRLKDIRIQSVDRKKSMRENKPGVIIVKLESTEDKRKVMEVKRNLKDTRNFRDVFIDHDLPKSQRMLNANLRHIVKTIGNDKLEIHGSRIQLKKFSDNIHDNSNTNERNNGYINTRYDNDNRDNRANGRRDYNRRNNDWNRDQRHSNERNVSNSNRSYR</sequence>
<keyword evidence="3" id="KW-1185">Reference proteome</keyword>
<organism evidence="2 3">
    <name type="scientific">Mytilus galloprovincialis</name>
    <name type="common">Mediterranean mussel</name>
    <dbReference type="NCBI Taxonomy" id="29158"/>
    <lineage>
        <taxon>Eukaryota</taxon>
        <taxon>Metazoa</taxon>
        <taxon>Spiralia</taxon>
        <taxon>Lophotrochozoa</taxon>
        <taxon>Mollusca</taxon>
        <taxon>Bivalvia</taxon>
        <taxon>Autobranchia</taxon>
        <taxon>Pteriomorphia</taxon>
        <taxon>Mytilida</taxon>
        <taxon>Mytiloidea</taxon>
        <taxon>Mytilidae</taxon>
        <taxon>Mytilinae</taxon>
        <taxon>Mytilus</taxon>
    </lineage>
</organism>